<feature type="compositionally biased region" description="Basic and acidic residues" evidence="1">
    <location>
        <begin position="1"/>
        <end position="28"/>
    </location>
</feature>
<proteinExistence type="predicted"/>
<keyword evidence="4" id="KW-1185">Reference proteome</keyword>
<organism evidence="3 4">
    <name type="scientific">Streptomyces meridianus</name>
    <dbReference type="NCBI Taxonomy" id="2938945"/>
    <lineage>
        <taxon>Bacteria</taxon>
        <taxon>Bacillati</taxon>
        <taxon>Actinomycetota</taxon>
        <taxon>Actinomycetes</taxon>
        <taxon>Kitasatosporales</taxon>
        <taxon>Streptomycetaceae</taxon>
        <taxon>Streptomyces</taxon>
    </lineage>
</organism>
<dbReference type="RefSeq" id="WP_251415915.1">
    <property type="nucleotide sequence ID" value="NZ_JAMQGM010000033.1"/>
</dbReference>
<evidence type="ECO:0000256" key="2">
    <source>
        <dbReference type="SAM" id="Phobius"/>
    </source>
</evidence>
<feature type="region of interest" description="Disordered" evidence="1">
    <location>
        <begin position="1"/>
        <end position="80"/>
    </location>
</feature>
<evidence type="ECO:0000313" key="3">
    <source>
        <dbReference type="EMBL" id="MCM2578833.1"/>
    </source>
</evidence>
<dbReference type="Proteomes" id="UP001167160">
    <property type="component" value="Unassembled WGS sequence"/>
</dbReference>
<accession>A0ABT0X8G9</accession>
<reference evidence="3" key="1">
    <citation type="journal article" date="2023" name="Int. J. Syst. Evol. Microbiol.">
        <title>Streptomyces meridianus sp. nov. isolated from brackish water of the Tagus estuary in Alcochete, Portugal.</title>
        <authorList>
            <person name="Santos J.D.N."/>
            <person name="Klimek D."/>
            <person name="Calusinska M."/>
            <person name="Lobo Da Cunha A."/>
            <person name="Catita J."/>
            <person name="Goncalves H."/>
            <person name="Gonzalez I."/>
            <person name="Reyes F."/>
            <person name="Lage O.M."/>
        </authorList>
    </citation>
    <scope>NUCLEOTIDE SEQUENCE</scope>
    <source>
        <strain evidence="3">MTZ3.1</strain>
    </source>
</reference>
<name>A0ABT0X8G9_9ACTN</name>
<evidence type="ECO:0000313" key="4">
    <source>
        <dbReference type="Proteomes" id="UP001167160"/>
    </source>
</evidence>
<dbReference type="EMBL" id="JAMQGM010000033">
    <property type="protein sequence ID" value="MCM2578833.1"/>
    <property type="molecule type" value="Genomic_DNA"/>
</dbReference>
<dbReference type="PANTHER" id="PTHR38441:SF1">
    <property type="entry name" value="MEMBRANE PROTEIN"/>
    <property type="match status" value="1"/>
</dbReference>
<comment type="caution">
    <text evidence="3">The sequence shown here is derived from an EMBL/GenBank/DDBJ whole genome shotgun (WGS) entry which is preliminary data.</text>
</comment>
<keyword evidence="2" id="KW-1133">Transmembrane helix</keyword>
<sequence>MDDHDERDPGTTRLDDPWRDETESRDTDSGDDQLPNVPEIPALRSRGTWESSHETPGASGRICTRPGRDGPGTASAGAGSREAVYLEVHRSPAFREVRRRYRRFVLPATVLFLGWYFAYVITSTTAPEFMARPVAGGLNIAFLAGLGQFATTFLLTWAYARHARLRRDRAAMELRWAVYEQNRHHGDTGQEQVR</sequence>
<gene>
    <name evidence="3" type="ORF">M1E25_15985</name>
</gene>
<evidence type="ECO:0000256" key="1">
    <source>
        <dbReference type="SAM" id="MobiDB-lite"/>
    </source>
</evidence>
<protein>
    <submittedName>
        <fullName evidence="3">DUF485 domain-containing protein</fullName>
    </submittedName>
</protein>
<keyword evidence="2" id="KW-0472">Membrane</keyword>
<dbReference type="InterPro" id="IPR007436">
    <property type="entry name" value="DUF485"/>
</dbReference>
<feature type="transmembrane region" description="Helical" evidence="2">
    <location>
        <begin position="134"/>
        <end position="160"/>
    </location>
</feature>
<dbReference type="Pfam" id="PF04341">
    <property type="entry name" value="DUF485"/>
    <property type="match status" value="1"/>
</dbReference>
<keyword evidence="2" id="KW-0812">Transmembrane</keyword>
<dbReference type="PANTHER" id="PTHR38441">
    <property type="entry name" value="INTEGRAL MEMBRANE PROTEIN-RELATED"/>
    <property type="match status" value="1"/>
</dbReference>
<feature type="transmembrane region" description="Helical" evidence="2">
    <location>
        <begin position="104"/>
        <end position="122"/>
    </location>
</feature>